<protein>
    <submittedName>
        <fullName evidence="1">Uncharacterized protein</fullName>
    </submittedName>
</protein>
<dbReference type="EMBL" id="MUJZ01054963">
    <property type="protein sequence ID" value="OTF72718.1"/>
    <property type="molecule type" value="Genomic_DNA"/>
</dbReference>
<organism evidence="1 2">
    <name type="scientific">Euroglyphus maynei</name>
    <name type="common">Mayne's house dust mite</name>
    <dbReference type="NCBI Taxonomy" id="6958"/>
    <lineage>
        <taxon>Eukaryota</taxon>
        <taxon>Metazoa</taxon>
        <taxon>Ecdysozoa</taxon>
        <taxon>Arthropoda</taxon>
        <taxon>Chelicerata</taxon>
        <taxon>Arachnida</taxon>
        <taxon>Acari</taxon>
        <taxon>Acariformes</taxon>
        <taxon>Sarcoptiformes</taxon>
        <taxon>Astigmata</taxon>
        <taxon>Psoroptidia</taxon>
        <taxon>Analgoidea</taxon>
        <taxon>Pyroglyphidae</taxon>
        <taxon>Pyroglyphinae</taxon>
        <taxon>Euroglyphus</taxon>
    </lineage>
</organism>
<sequence>MLFVVQSSRSRKPQTLHVKHCWLVAYPKIFQQILFHKLVYQQIRQSHPALVTLTLAHTMLSLLVVLKQCPMYRFVIPVLCVKCY</sequence>
<reference evidence="1 2" key="1">
    <citation type="submission" date="2017-03" db="EMBL/GenBank/DDBJ databases">
        <title>Genome Survey of Euroglyphus maynei.</title>
        <authorList>
            <person name="Arlian L.G."/>
            <person name="Morgan M.S."/>
            <person name="Rider S.D."/>
        </authorList>
    </citation>
    <scope>NUCLEOTIDE SEQUENCE [LARGE SCALE GENOMIC DNA]</scope>
    <source>
        <strain evidence="1">Arlian Lab</strain>
        <tissue evidence="1">Whole body</tissue>
    </source>
</reference>
<comment type="caution">
    <text evidence="1">The sequence shown here is derived from an EMBL/GenBank/DDBJ whole genome shotgun (WGS) entry which is preliminary data.</text>
</comment>
<proteinExistence type="predicted"/>
<name>A0A1Y3AY30_EURMA</name>
<accession>A0A1Y3AY30</accession>
<keyword evidence="2" id="KW-1185">Reference proteome</keyword>
<dbReference type="Proteomes" id="UP000194236">
    <property type="component" value="Unassembled WGS sequence"/>
</dbReference>
<evidence type="ECO:0000313" key="2">
    <source>
        <dbReference type="Proteomes" id="UP000194236"/>
    </source>
</evidence>
<dbReference type="AlphaFoldDB" id="A0A1Y3AY30"/>
<gene>
    <name evidence="1" type="ORF">BLA29_013591</name>
</gene>
<evidence type="ECO:0000313" key="1">
    <source>
        <dbReference type="EMBL" id="OTF72718.1"/>
    </source>
</evidence>